<evidence type="ECO:0000256" key="2">
    <source>
        <dbReference type="ARBA" id="ARBA00004496"/>
    </source>
</evidence>
<evidence type="ECO:0000256" key="13">
    <source>
        <dbReference type="ARBA" id="ARBA00023242"/>
    </source>
</evidence>
<dbReference type="GO" id="GO:0070552">
    <property type="term" value="C:BRISC complex"/>
    <property type="evidence" value="ECO:0007669"/>
    <property type="project" value="InterPro"/>
</dbReference>
<dbReference type="GO" id="GO:0006325">
    <property type="term" value="P:chromatin organization"/>
    <property type="evidence" value="ECO:0007669"/>
    <property type="project" value="UniProtKB-KW"/>
</dbReference>
<dbReference type="Pfam" id="PF06113">
    <property type="entry name" value="BRE"/>
    <property type="match status" value="1"/>
</dbReference>
<reference evidence="19 20" key="1">
    <citation type="journal article" date="2019" name="Nat. Plants">
        <title>Genome sequencing of Musa balbisiana reveals subgenome evolution and function divergence in polyploid bananas.</title>
        <authorList>
            <person name="Yao X."/>
        </authorList>
    </citation>
    <scope>NUCLEOTIDE SEQUENCE [LARGE SCALE GENOMIC DNA]</scope>
    <source>
        <strain evidence="20">cv. DH-PKW</strain>
        <tissue evidence="19">Leaves</tissue>
    </source>
</reference>
<sequence length="710" mass="80004">MFIFYLCKDGREKTHFNSAPQTTIQGAKPSSATPVVSMEPPLSPLIAAQLNHLLAYSPLSVKVEQIWAGSRNARFSDRFTLSIPFCLDYVKCDVIYDALHPSVAPDVVFSSEDDDFDPLGDIASEGEARVSKSSLCDWNSKDPSRLMALVHELRDLYMHYQRRRVGELDDARLKFEMNTMLPREGIEVCLVSLPDRLEEVKFAVPLLDMDLNKLVPACTWRHQQKIYLQIIFPVSRSYSSAPAAPRVKLVSTSEVKTLFSIEDVKLPPWLDGMCMAEYLPAIEDNLKLQYIFMSQGLYAGLFKVVEAIASIGARRRFIEALSPLFGRPLEVDPVLCRRATVLCASGAFTFLVHFSIPTQFPKQQPTLVMQSSQHFNSQGTPISSPLINDYPWSPRWDPPQMAERILAANVDFNGLWHWRRWCAAITTTTKVVAAAEAGRDNRKFPSRRRCSRRRHRIIALFDYMSLTEEELEVALTLESLPELVLASVHRAALHVLPDSLRWGSRKPRSLPGHPLMPSPPPPLRDGEKNDDGGVTATATSSPSTPLSFQGSEDIDVRPKPWVEHRKQYIKWVEEQHETMASFADNKANLERVREEYEAHLHSPSANPSVLPAAAQLRHEKMLWVGGGDMVPVDPTAVDHRWAQSGCQRPAAGRVGLPDLNVTPDEEEAGWDLVWGWGEQQHSAYKAATSALARRRRLQIQRAKRYGLVYD</sequence>
<keyword evidence="5" id="KW-0132">Cell division</keyword>
<comment type="subcellular location">
    <subcellularLocation>
        <location evidence="2">Cytoplasm</location>
    </subcellularLocation>
    <subcellularLocation>
        <location evidence="1">Nucleus</location>
    </subcellularLocation>
</comment>
<evidence type="ECO:0000256" key="12">
    <source>
        <dbReference type="ARBA" id="ARBA00023204"/>
    </source>
</evidence>
<evidence type="ECO:0000256" key="16">
    <source>
        <dbReference type="ARBA" id="ARBA00032491"/>
    </source>
</evidence>
<keyword evidence="13" id="KW-0539">Nucleus</keyword>
<evidence type="ECO:0000256" key="9">
    <source>
        <dbReference type="ARBA" id="ARBA00022776"/>
    </source>
</evidence>
<evidence type="ECO:0000256" key="6">
    <source>
        <dbReference type="ARBA" id="ARBA00022703"/>
    </source>
</evidence>
<dbReference type="STRING" id="52838.A0A4V4H7B9"/>
<evidence type="ECO:0000313" key="19">
    <source>
        <dbReference type="EMBL" id="THU63176.1"/>
    </source>
</evidence>
<dbReference type="GO" id="GO:0051301">
    <property type="term" value="P:cell division"/>
    <property type="evidence" value="ECO:0007669"/>
    <property type="project" value="UniProtKB-KW"/>
</dbReference>
<evidence type="ECO:0000256" key="11">
    <source>
        <dbReference type="ARBA" id="ARBA00022853"/>
    </source>
</evidence>
<keyword evidence="7" id="KW-0677">Repeat</keyword>
<keyword evidence="12" id="KW-0234">DNA repair</keyword>
<name>A0A4V4H7B9_MUSBA</name>
<feature type="compositionally biased region" description="Pro residues" evidence="18">
    <location>
        <begin position="514"/>
        <end position="523"/>
    </location>
</feature>
<evidence type="ECO:0000256" key="15">
    <source>
        <dbReference type="ARBA" id="ARBA00025766"/>
    </source>
</evidence>
<protein>
    <recommendedName>
        <fullName evidence="3">BRISC and BRCA1-A complex member 2</fullName>
    </recommendedName>
    <alternativeName>
        <fullName evidence="16">BRCA1-A complex subunit BRE</fullName>
    </alternativeName>
    <alternativeName>
        <fullName evidence="17">BRCA1/BRCA2-containing complex subunit 45</fullName>
    </alternativeName>
</protein>
<dbReference type="GO" id="GO:0005737">
    <property type="term" value="C:cytoplasm"/>
    <property type="evidence" value="ECO:0007669"/>
    <property type="project" value="UniProtKB-SubCell"/>
</dbReference>
<dbReference type="PANTHER" id="PTHR15189:SF7">
    <property type="entry name" value="BRISC AND BRCA1-A COMPLEX MEMBER 2"/>
    <property type="match status" value="1"/>
</dbReference>
<keyword evidence="20" id="KW-1185">Reference proteome</keyword>
<evidence type="ECO:0000256" key="10">
    <source>
        <dbReference type="ARBA" id="ARBA00022786"/>
    </source>
</evidence>
<comment type="similarity">
    <text evidence="15">Belongs to the BABAM2 family.</text>
</comment>
<evidence type="ECO:0000256" key="8">
    <source>
        <dbReference type="ARBA" id="ARBA00022763"/>
    </source>
</evidence>
<keyword evidence="9" id="KW-0498">Mitosis</keyword>
<dbReference type="EMBL" id="PYDT01000004">
    <property type="protein sequence ID" value="THU63176.1"/>
    <property type="molecule type" value="Genomic_DNA"/>
</dbReference>
<keyword evidence="6" id="KW-0053">Apoptosis</keyword>
<dbReference type="InterPro" id="IPR010358">
    <property type="entry name" value="BRE"/>
</dbReference>
<accession>A0A4V4H7B9</accession>
<keyword evidence="10" id="KW-0833">Ubl conjugation pathway</keyword>
<feature type="region of interest" description="Disordered" evidence="18">
    <location>
        <begin position="506"/>
        <end position="555"/>
    </location>
</feature>
<evidence type="ECO:0000256" key="18">
    <source>
        <dbReference type="SAM" id="MobiDB-lite"/>
    </source>
</evidence>
<evidence type="ECO:0000256" key="7">
    <source>
        <dbReference type="ARBA" id="ARBA00022737"/>
    </source>
</evidence>
<evidence type="ECO:0000256" key="14">
    <source>
        <dbReference type="ARBA" id="ARBA00023306"/>
    </source>
</evidence>
<proteinExistence type="inferred from homology"/>
<evidence type="ECO:0000256" key="3">
    <source>
        <dbReference type="ARBA" id="ARBA00019438"/>
    </source>
</evidence>
<dbReference type="Proteomes" id="UP000317650">
    <property type="component" value="Chromosome 1"/>
</dbReference>
<feature type="compositionally biased region" description="Low complexity" evidence="18">
    <location>
        <begin position="535"/>
        <end position="547"/>
    </location>
</feature>
<keyword evidence="8" id="KW-0227">DNA damage</keyword>
<dbReference type="PANTHER" id="PTHR15189">
    <property type="entry name" value="BRISC AND BRCA1-A COMPLEX MEMBER 2"/>
    <property type="match status" value="1"/>
</dbReference>
<evidence type="ECO:0000256" key="1">
    <source>
        <dbReference type="ARBA" id="ARBA00004123"/>
    </source>
</evidence>
<organism evidence="19 20">
    <name type="scientific">Musa balbisiana</name>
    <name type="common">Banana</name>
    <dbReference type="NCBI Taxonomy" id="52838"/>
    <lineage>
        <taxon>Eukaryota</taxon>
        <taxon>Viridiplantae</taxon>
        <taxon>Streptophyta</taxon>
        <taxon>Embryophyta</taxon>
        <taxon>Tracheophyta</taxon>
        <taxon>Spermatophyta</taxon>
        <taxon>Magnoliopsida</taxon>
        <taxon>Liliopsida</taxon>
        <taxon>Zingiberales</taxon>
        <taxon>Musaceae</taxon>
        <taxon>Musa</taxon>
    </lineage>
</organism>
<evidence type="ECO:0000313" key="20">
    <source>
        <dbReference type="Proteomes" id="UP000317650"/>
    </source>
</evidence>
<keyword evidence="4" id="KW-0963">Cytoplasm</keyword>
<evidence type="ECO:0000256" key="17">
    <source>
        <dbReference type="ARBA" id="ARBA00032630"/>
    </source>
</evidence>
<keyword evidence="11" id="KW-0156">Chromatin regulator</keyword>
<gene>
    <name evidence="19" type="ORF">C4D60_Mb01t12940</name>
</gene>
<dbReference type="GO" id="GO:0006302">
    <property type="term" value="P:double-strand break repair"/>
    <property type="evidence" value="ECO:0007669"/>
    <property type="project" value="TreeGrafter"/>
</dbReference>
<keyword evidence="14" id="KW-0131">Cell cycle</keyword>
<dbReference type="AlphaFoldDB" id="A0A4V4H7B9"/>
<comment type="caution">
    <text evidence="19">The sequence shown here is derived from an EMBL/GenBank/DDBJ whole genome shotgun (WGS) entry which is preliminary data.</text>
</comment>
<evidence type="ECO:0000256" key="4">
    <source>
        <dbReference type="ARBA" id="ARBA00022490"/>
    </source>
</evidence>
<evidence type="ECO:0000256" key="5">
    <source>
        <dbReference type="ARBA" id="ARBA00022618"/>
    </source>
</evidence>